<dbReference type="InterPro" id="IPR001547">
    <property type="entry name" value="Glyco_hydro_5"/>
</dbReference>
<evidence type="ECO:0000256" key="11">
    <source>
        <dbReference type="ARBA" id="ARBA00037126"/>
    </source>
</evidence>
<gene>
    <name evidence="16" type="ORF">EV671_100169</name>
</gene>
<sequence>MFNFRRSLVPPLLVAALAGLTTSAHATLPMLRTSGRSVVDAAGNVVPQRGLNLGGWFVMEKWMSPLDSGSLPDTYSVMRTLNSRFGVAAQQALLKTYQQSWITASDLDNIKAAGFNTVRVPVWWGQFYPLDNVSNSGWRADAFDMLDWLVDACAQRGLYVVIVMHGAVGGQSASDTTGQANLNTYWTDANNQGNTGFMWWQIANHYKGNPTVAGYDLLNEPTGAPNAAAVISAYDSLYSTVRSADPDHIVYIEGTFGNWNWDMLPSPALHNWTNVVYQMHEYQYSNMSDASVRAGADKQVADFNNHASWNVPAYIGEFNDFGNGATTWQYTVDTYNNAGLSWTMWSYKATHGLPTDSWGFYDPTYWPQTPDISTDSQATIASKWAQWTTAKSFAKNPALGIDGGGVNGRGGIATGTWFNVVNVKSGLCIDAAGWGTANGTVLQQWACGSNQSNQGWQFQAVSGGVRKVVSRGAPGEVWDVTGAATTNGSPTQLWAYGGGGNQQWTPVLRADGYYQFVGLASGRCLAVAGGATTNGAGLQIADCDGSAQQGWKLAAQP</sequence>
<keyword evidence="14" id="KW-0732">Signal</keyword>
<evidence type="ECO:0000313" key="16">
    <source>
        <dbReference type="EMBL" id="TCV04314.1"/>
    </source>
</evidence>
<evidence type="ECO:0000256" key="3">
    <source>
        <dbReference type="ARBA" id="ARBA00022692"/>
    </source>
</evidence>
<evidence type="ECO:0000256" key="8">
    <source>
        <dbReference type="ARBA" id="ARBA00023180"/>
    </source>
</evidence>
<evidence type="ECO:0000256" key="12">
    <source>
        <dbReference type="ARBA" id="ARBA00041260"/>
    </source>
</evidence>
<dbReference type="PROSITE" id="PS50231">
    <property type="entry name" value="RICIN_B_LECTIN"/>
    <property type="match status" value="1"/>
</dbReference>
<dbReference type="EMBL" id="SMBU01000001">
    <property type="protein sequence ID" value="TCV04314.1"/>
    <property type="molecule type" value="Genomic_DNA"/>
</dbReference>
<evidence type="ECO:0000256" key="2">
    <source>
        <dbReference type="ARBA" id="ARBA00022475"/>
    </source>
</evidence>
<comment type="caution">
    <text evidence="16">The sequence shown here is derived from an EMBL/GenBank/DDBJ whole genome shotgun (WGS) entry which is preliminary data.</text>
</comment>
<dbReference type="PANTHER" id="PTHR31297">
    <property type="entry name" value="GLUCAN ENDO-1,6-BETA-GLUCOSIDASE B"/>
    <property type="match status" value="1"/>
</dbReference>
<comment type="function">
    <text evidence="11">Glucosidase involved in the degradation of cellulosic biomass. Active on lichenan.</text>
</comment>
<keyword evidence="10" id="KW-0961">Cell wall biogenesis/degradation</keyword>
<keyword evidence="7" id="KW-0472">Membrane</keyword>
<proteinExistence type="inferred from homology"/>
<organism evidence="16 17">
    <name type="scientific">Roseateles saccharophilus</name>
    <name type="common">Pseudomonas saccharophila</name>
    <dbReference type="NCBI Taxonomy" id="304"/>
    <lineage>
        <taxon>Bacteria</taxon>
        <taxon>Pseudomonadati</taxon>
        <taxon>Pseudomonadota</taxon>
        <taxon>Betaproteobacteria</taxon>
        <taxon>Burkholderiales</taxon>
        <taxon>Sphaerotilaceae</taxon>
        <taxon>Roseateles</taxon>
    </lineage>
</organism>
<comment type="similarity">
    <text evidence="13">Belongs to the glycosyl hydrolase 5 (cellulase A) family.</text>
</comment>
<evidence type="ECO:0000256" key="5">
    <source>
        <dbReference type="ARBA" id="ARBA00022968"/>
    </source>
</evidence>
<evidence type="ECO:0000256" key="6">
    <source>
        <dbReference type="ARBA" id="ARBA00022989"/>
    </source>
</evidence>
<evidence type="ECO:0000313" key="17">
    <source>
        <dbReference type="Proteomes" id="UP000295110"/>
    </source>
</evidence>
<feature type="signal peptide" evidence="14">
    <location>
        <begin position="1"/>
        <end position="26"/>
    </location>
</feature>
<dbReference type="OrthoDB" id="9800955at2"/>
<dbReference type="Pfam" id="PF00652">
    <property type="entry name" value="Ricin_B_lectin"/>
    <property type="match status" value="1"/>
</dbReference>
<feature type="domain" description="Ricin B lectin" evidence="15">
    <location>
        <begin position="414"/>
        <end position="554"/>
    </location>
</feature>
<keyword evidence="3" id="KW-0812">Transmembrane</keyword>
<protein>
    <recommendedName>
        <fullName evidence="12">Exo-1,3-beta-glucanase D</fullName>
    </recommendedName>
</protein>
<dbReference type="GO" id="GO:0009251">
    <property type="term" value="P:glucan catabolic process"/>
    <property type="evidence" value="ECO:0007669"/>
    <property type="project" value="TreeGrafter"/>
</dbReference>
<evidence type="ECO:0000256" key="7">
    <source>
        <dbReference type="ARBA" id="ARBA00023136"/>
    </source>
</evidence>
<dbReference type="InterPro" id="IPR017853">
    <property type="entry name" value="GH"/>
</dbReference>
<dbReference type="GO" id="GO:0005886">
    <property type="term" value="C:plasma membrane"/>
    <property type="evidence" value="ECO:0007669"/>
    <property type="project" value="UniProtKB-SubCell"/>
</dbReference>
<name>A0A4R3VKE8_ROSSA</name>
<dbReference type="Gene3D" id="3.20.20.80">
    <property type="entry name" value="Glycosidases"/>
    <property type="match status" value="1"/>
</dbReference>
<dbReference type="GO" id="GO:0005576">
    <property type="term" value="C:extracellular region"/>
    <property type="evidence" value="ECO:0007669"/>
    <property type="project" value="TreeGrafter"/>
</dbReference>
<dbReference type="Gene3D" id="2.80.10.50">
    <property type="match status" value="1"/>
</dbReference>
<accession>A0A4R3VKE8</accession>
<evidence type="ECO:0000256" key="1">
    <source>
        <dbReference type="ARBA" id="ARBA00004401"/>
    </source>
</evidence>
<dbReference type="CDD" id="cd00161">
    <property type="entry name" value="beta-trefoil_Ricin-like"/>
    <property type="match status" value="1"/>
</dbReference>
<evidence type="ECO:0000256" key="4">
    <source>
        <dbReference type="ARBA" id="ARBA00022801"/>
    </source>
</evidence>
<dbReference type="GO" id="GO:0071555">
    <property type="term" value="P:cell wall organization"/>
    <property type="evidence" value="ECO:0007669"/>
    <property type="project" value="UniProtKB-KW"/>
</dbReference>
<evidence type="ECO:0000256" key="14">
    <source>
        <dbReference type="SAM" id="SignalP"/>
    </source>
</evidence>
<keyword evidence="4 13" id="KW-0378">Hydrolase</keyword>
<evidence type="ECO:0000259" key="15">
    <source>
        <dbReference type="SMART" id="SM00458"/>
    </source>
</evidence>
<dbReference type="InterPro" id="IPR050386">
    <property type="entry name" value="Glycosyl_hydrolase_5"/>
</dbReference>
<dbReference type="PANTHER" id="PTHR31297:SF34">
    <property type="entry name" value="GLUCAN 1,3-BETA-GLUCOSIDASE 2"/>
    <property type="match status" value="1"/>
</dbReference>
<reference evidence="16 17" key="1">
    <citation type="submission" date="2019-03" db="EMBL/GenBank/DDBJ databases">
        <title>Genomic Encyclopedia of Type Strains, Phase IV (KMG-IV): sequencing the most valuable type-strain genomes for metagenomic binning, comparative biology and taxonomic classification.</title>
        <authorList>
            <person name="Goeker M."/>
        </authorList>
    </citation>
    <scope>NUCLEOTIDE SEQUENCE [LARGE SCALE GENOMIC DNA]</scope>
    <source>
        <strain evidence="16 17">DSM 654</strain>
    </source>
</reference>
<dbReference type="SUPFAM" id="SSF51445">
    <property type="entry name" value="(Trans)glycosidases"/>
    <property type="match status" value="1"/>
</dbReference>
<keyword evidence="17" id="KW-1185">Reference proteome</keyword>
<dbReference type="InterPro" id="IPR000772">
    <property type="entry name" value="Ricin_B_lectin"/>
</dbReference>
<evidence type="ECO:0000256" key="10">
    <source>
        <dbReference type="ARBA" id="ARBA00023316"/>
    </source>
</evidence>
<dbReference type="Proteomes" id="UP000295110">
    <property type="component" value="Unassembled WGS sequence"/>
</dbReference>
<dbReference type="InterPro" id="IPR035992">
    <property type="entry name" value="Ricin_B-like_lectins"/>
</dbReference>
<keyword evidence="6" id="KW-1133">Transmembrane helix</keyword>
<dbReference type="GO" id="GO:0009986">
    <property type="term" value="C:cell surface"/>
    <property type="evidence" value="ECO:0007669"/>
    <property type="project" value="TreeGrafter"/>
</dbReference>
<evidence type="ECO:0000256" key="13">
    <source>
        <dbReference type="RuleBase" id="RU361153"/>
    </source>
</evidence>
<dbReference type="SMART" id="SM00458">
    <property type="entry name" value="RICIN"/>
    <property type="match status" value="1"/>
</dbReference>
<evidence type="ECO:0000256" key="9">
    <source>
        <dbReference type="ARBA" id="ARBA00023295"/>
    </source>
</evidence>
<dbReference type="AlphaFoldDB" id="A0A4R3VKE8"/>
<keyword evidence="2" id="KW-1003">Cell membrane</keyword>
<keyword evidence="5" id="KW-0735">Signal-anchor</keyword>
<feature type="chain" id="PRO_5020835931" description="Exo-1,3-beta-glucanase D" evidence="14">
    <location>
        <begin position="27"/>
        <end position="557"/>
    </location>
</feature>
<keyword evidence="9 13" id="KW-0326">Glycosidase</keyword>
<dbReference type="Pfam" id="PF00150">
    <property type="entry name" value="Cellulase"/>
    <property type="match status" value="1"/>
</dbReference>
<keyword evidence="8" id="KW-0325">Glycoprotein</keyword>
<dbReference type="GO" id="GO:0008422">
    <property type="term" value="F:beta-glucosidase activity"/>
    <property type="evidence" value="ECO:0007669"/>
    <property type="project" value="TreeGrafter"/>
</dbReference>
<comment type="subcellular location">
    <subcellularLocation>
        <location evidence="1">Cell membrane</location>
        <topology evidence="1">Single-pass type II membrane protein</topology>
    </subcellularLocation>
</comment>
<dbReference type="SUPFAM" id="SSF50370">
    <property type="entry name" value="Ricin B-like lectins"/>
    <property type="match status" value="1"/>
</dbReference>